<gene>
    <name evidence="1" type="ORF">ACFYY5_29205</name>
</gene>
<reference evidence="1 2" key="1">
    <citation type="submission" date="2024-10" db="EMBL/GenBank/DDBJ databases">
        <title>The Natural Products Discovery Center: Release of the First 8490 Sequenced Strains for Exploring Actinobacteria Biosynthetic Diversity.</title>
        <authorList>
            <person name="Kalkreuter E."/>
            <person name="Kautsar S.A."/>
            <person name="Yang D."/>
            <person name="Bader C.D."/>
            <person name="Teijaro C.N."/>
            <person name="Fluegel L."/>
            <person name="Davis C.M."/>
            <person name="Simpson J.R."/>
            <person name="Lauterbach L."/>
            <person name="Steele A.D."/>
            <person name="Gui C."/>
            <person name="Meng S."/>
            <person name="Li G."/>
            <person name="Viehrig K."/>
            <person name="Ye F."/>
            <person name="Su P."/>
            <person name="Kiefer A.F."/>
            <person name="Nichols A."/>
            <person name="Cepeda A.J."/>
            <person name="Yan W."/>
            <person name="Fan B."/>
            <person name="Jiang Y."/>
            <person name="Adhikari A."/>
            <person name="Zheng C.-J."/>
            <person name="Schuster L."/>
            <person name="Cowan T.M."/>
            <person name="Smanski M.J."/>
            <person name="Chevrette M.G."/>
            <person name="De Carvalho L.P.S."/>
            <person name="Shen B."/>
        </authorList>
    </citation>
    <scope>NUCLEOTIDE SEQUENCE [LARGE SCALE GENOMIC DNA]</scope>
    <source>
        <strain evidence="1 2">NPDC001867</strain>
    </source>
</reference>
<keyword evidence="2" id="KW-1185">Reference proteome</keyword>
<dbReference type="RefSeq" id="WP_387131964.1">
    <property type="nucleotide sequence ID" value="NZ_JBIATK010000012.1"/>
</dbReference>
<name>A0ABW6TPQ1_9NOCA</name>
<dbReference type="Proteomes" id="UP001602089">
    <property type="component" value="Unassembled WGS sequence"/>
</dbReference>
<evidence type="ECO:0000313" key="2">
    <source>
        <dbReference type="Proteomes" id="UP001602089"/>
    </source>
</evidence>
<protein>
    <submittedName>
        <fullName evidence="1">Uncharacterized protein</fullName>
    </submittedName>
</protein>
<proteinExistence type="predicted"/>
<organism evidence="1 2">
    <name type="scientific">Nocardia elegans</name>
    <dbReference type="NCBI Taxonomy" id="300029"/>
    <lineage>
        <taxon>Bacteria</taxon>
        <taxon>Bacillati</taxon>
        <taxon>Actinomycetota</taxon>
        <taxon>Actinomycetes</taxon>
        <taxon>Mycobacteriales</taxon>
        <taxon>Nocardiaceae</taxon>
        <taxon>Nocardia</taxon>
    </lineage>
</organism>
<accession>A0ABW6TPQ1</accession>
<comment type="caution">
    <text evidence="1">The sequence shown here is derived from an EMBL/GenBank/DDBJ whole genome shotgun (WGS) entry which is preliminary data.</text>
</comment>
<evidence type="ECO:0000313" key="1">
    <source>
        <dbReference type="EMBL" id="MFF4026935.1"/>
    </source>
</evidence>
<dbReference type="EMBL" id="JBIATK010000012">
    <property type="protein sequence ID" value="MFF4026935.1"/>
    <property type="molecule type" value="Genomic_DNA"/>
</dbReference>
<sequence length="137" mass="14993">MNSNEPRDQLAEILRDETPPIHAAASRALEKMYAEWGTTPGLPTPAVAMHRMADLLDEEGWRPPPRVITDPAELDRMPYMSVVLAYGVAHQAVPDEHGVDPVWLKPTGSSARTSLELLADARGKGVIVLYEPVDDDG</sequence>